<keyword evidence="4" id="KW-1185">Reference proteome</keyword>
<evidence type="ECO:0000313" key="3">
    <source>
        <dbReference type="EnsemblMetazoa" id="G33415.1:cds"/>
    </source>
</evidence>
<dbReference type="AlphaFoldDB" id="A0A8W8MII4"/>
<reference evidence="3" key="1">
    <citation type="submission" date="2022-08" db="UniProtKB">
        <authorList>
            <consortium name="EnsemblMetazoa"/>
        </authorList>
    </citation>
    <scope>IDENTIFICATION</scope>
    <source>
        <strain evidence="3">05x7-T-G4-1.051#20</strain>
    </source>
</reference>
<evidence type="ECO:0000313" key="4">
    <source>
        <dbReference type="Proteomes" id="UP000005408"/>
    </source>
</evidence>
<feature type="domain" description="Myb/SANT-like DNA-binding" evidence="2">
    <location>
        <begin position="19"/>
        <end position="71"/>
    </location>
</feature>
<protein>
    <recommendedName>
        <fullName evidence="2">Myb/SANT-like DNA-binding domain-containing protein</fullName>
    </recommendedName>
</protein>
<sequence length="150" mass="16438">MMELVEIQTAKETSFNKKRGTNWTPEEEILLIEEVLKYEETLCGKMKGSGSKGKHGQVKESTWRSIAETLNLPKTGGGPAPPSLTASEDALMQALDGRPQVCGLSEGIDTDAVDETENEPSASEMSGSTNDRHSRRKPFLLLEYLLEIGI</sequence>
<name>A0A8W8MII4_MAGGI</name>
<dbReference type="EnsemblMetazoa" id="G33415.1">
    <property type="protein sequence ID" value="G33415.1:cds"/>
    <property type="gene ID" value="G33415"/>
</dbReference>
<evidence type="ECO:0000259" key="2">
    <source>
        <dbReference type="Pfam" id="PF13873"/>
    </source>
</evidence>
<dbReference type="Proteomes" id="UP000005408">
    <property type="component" value="Unassembled WGS sequence"/>
</dbReference>
<feature type="compositionally biased region" description="Polar residues" evidence="1">
    <location>
        <begin position="119"/>
        <end position="129"/>
    </location>
</feature>
<feature type="compositionally biased region" description="Acidic residues" evidence="1">
    <location>
        <begin position="108"/>
        <end position="118"/>
    </location>
</feature>
<organism evidence="3 4">
    <name type="scientific">Magallana gigas</name>
    <name type="common">Pacific oyster</name>
    <name type="synonym">Crassostrea gigas</name>
    <dbReference type="NCBI Taxonomy" id="29159"/>
    <lineage>
        <taxon>Eukaryota</taxon>
        <taxon>Metazoa</taxon>
        <taxon>Spiralia</taxon>
        <taxon>Lophotrochozoa</taxon>
        <taxon>Mollusca</taxon>
        <taxon>Bivalvia</taxon>
        <taxon>Autobranchia</taxon>
        <taxon>Pteriomorphia</taxon>
        <taxon>Ostreida</taxon>
        <taxon>Ostreoidea</taxon>
        <taxon>Ostreidae</taxon>
        <taxon>Magallana</taxon>
    </lineage>
</organism>
<dbReference type="InterPro" id="IPR028002">
    <property type="entry name" value="Myb_DNA-bind_5"/>
</dbReference>
<feature type="region of interest" description="Disordered" evidence="1">
    <location>
        <begin position="101"/>
        <end position="134"/>
    </location>
</feature>
<proteinExistence type="predicted"/>
<accession>A0A8W8MII4</accession>
<evidence type="ECO:0000256" key="1">
    <source>
        <dbReference type="SAM" id="MobiDB-lite"/>
    </source>
</evidence>
<dbReference type="Pfam" id="PF13873">
    <property type="entry name" value="Myb_DNA-bind_5"/>
    <property type="match status" value="1"/>
</dbReference>